<keyword evidence="2" id="KW-1185">Reference proteome</keyword>
<evidence type="ECO:0000313" key="1">
    <source>
        <dbReference type="EMBL" id="OAQ35537.1"/>
    </source>
</evidence>
<sequence>LSTSPTNQAISLNNHQQPSTKHYNNVVRLSLSLSFRLGLSQPRRLALHVSRTQPIRDYNRWRPNHHNRPSRANRQPYNHHGLLHHWGSCYSDHYPSQDNDHCQALVCD</sequence>
<accession>A0A197KCV4</accession>
<dbReference type="EMBL" id="KV442014">
    <property type="protein sequence ID" value="OAQ35537.1"/>
    <property type="molecule type" value="Genomic_DNA"/>
</dbReference>
<protein>
    <submittedName>
        <fullName evidence="1">Uncharacterized protein</fullName>
    </submittedName>
</protein>
<reference evidence="1 2" key="1">
    <citation type="submission" date="2016-05" db="EMBL/GenBank/DDBJ databases">
        <title>Genome sequencing reveals origins of a unique bacterial endosymbiosis in the earliest lineages of terrestrial Fungi.</title>
        <authorList>
            <consortium name="DOE Joint Genome Institute"/>
            <person name="Uehling J."/>
            <person name="Gryganskyi A."/>
            <person name="Hameed K."/>
            <person name="Tschaplinski T."/>
            <person name="Misztal P."/>
            <person name="Wu S."/>
            <person name="Desiro A."/>
            <person name="Vande Pol N."/>
            <person name="Du Z.-Y."/>
            <person name="Zienkiewicz A."/>
            <person name="Zienkiewicz K."/>
            <person name="Morin E."/>
            <person name="Tisserant E."/>
            <person name="Splivallo R."/>
            <person name="Hainaut M."/>
            <person name="Henrissat B."/>
            <person name="Ohm R."/>
            <person name="Kuo A."/>
            <person name="Yan J."/>
            <person name="Lipzen A."/>
            <person name="Nolan M."/>
            <person name="Labutti K."/>
            <person name="Barry K."/>
            <person name="Goldstein A."/>
            <person name="Labbe J."/>
            <person name="Schadt C."/>
            <person name="Tuskan G."/>
            <person name="Grigoriev I."/>
            <person name="Martin F."/>
            <person name="Vilgalys R."/>
            <person name="Bonito G."/>
        </authorList>
    </citation>
    <scope>NUCLEOTIDE SEQUENCE [LARGE SCALE GENOMIC DNA]</scope>
    <source>
        <strain evidence="1 2">AG-77</strain>
    </source>
</reference>
<gene>
    <name evidence="1" type="ORF">K457DRAFT_27731</name>
</gene>
<feature type="non-terminal residue" evidence="1">
    <location>
        <position position="1"/>
    </location>
</feature>
<dbReference type="AlphaFoldDB" id="A0A197KCV4"/>
<dbReference type="Proteomes" id="UP000078512">
    <property type="component" value="Unassembled WGS sequence"/>
</dbReference>
<evidence type="ECO:0000313" key="2">
    <source>
        <dbReference type="Proteomes" id="UP000078512"/>
    </source>
</evidence>
<proteinExistence type="predicted"/>
<name>A0A197KCV4_9FUNG</name>
<organism evidence="1 2">
    <name type="scientific">Linnemannia elongata AG-77</name>
    <dbReference type="NCBI Taxonomy" id="1314771"/>
    <lineage>
        <taxon>Eukaryota</taxon>
        <taxon>Fungi</taxon>
        <taxon>Fungi incertae sedis</taxon>
        <taxon>Mucoromycota</taxon>
        <taxon>Mortierellomycotina</taxon>
        <taxon>Mortierellomycetes</taxon>
        <taxon>Mortierellales</taxon>
        <taxon>Mortierellaceae</taxon>
        <taxon>Linnemannia</taxon>
    </lineage>
</organism>